<feature type="region of interest" description="Disordered" evidence="1">
    <location>
        <begin position="114"/>
        <end position="138"/>
    </location>
</feature>
<feature type="signal peptide" evidence="2">
    <location>
        <begin position="1"/>
        <end position="18"/>
    </location>
</feature>
<evidence type="ECO:0000256" key="2">
    <source>
        <dbReference type="SAM" id="SignalP"/>
    </source>
</evidence>
<reference evidence="3" key="1">
    <citation type="journal article" date="2008" name="Nature">
        <title>The amphioxus genome and the evolution of the chordate karyotype.</title>
        <authorList>
            <consortium name="US DOE Joint Genome Institute (JGI-PGF)"/>
            <person name="Putnam N.H."/>
            <person name="Butts T."/>
            <person name="Ferrier D.E.K."/>
            <person name="Furlong R.F."/>
            <person name="Hellsten U."/>
            <person name="Kawashima T."/>
            <person name="Robinson-Rechavi M."/>
            <person name="Shoguchi E."/>
            <person name="Terry A."/>
            <person name="Yu J.-K."/>
            <person name="Benito-Gutierrez E.L."/>
            <person name="Dubchak I."/>
            <person name="Garcia-Fernandez J."/>
            <person name="Gibson-Brown J.J."/>
            <person name="Grigoriev I.V."/>
            <person name="Horton A.C."/>
            <person name="de Jong P.J."/>
            <person name="Jurka J."/>
            <person name="Kapitonov V.V."/>
            <person name="Kohara Y."/>
            <person name="Kuroki Y."/>
            <person name="Lindquist E."/>
            <person name="Lucas S."/>
            <person name="Osoegawa K."/>
            <person name="Pennacchio L.A."/>
            <person name="Salamov A.A."/>
            <person name="Satou Y."/>
            <person name="Sauka-Spengler T."/>
            <person name="Schmutz J."/>
            <person name="Shin-I T."/>
            <person name="Toyoda A."/>
            <person name="Bronner-Fraser M."/>
            <person name="Fujiyama A."/>
            <person name="Holland L.Z."/>
            <person name="Holland P.W.H."/>
            <person name="Satoh N."/>
            <person name="Rokhsar D.S."/>
        </authorList>
    </citation>
    <scope>NUCLEOTIDE SEQUENCE [LARGE SCALE GENOMIC DNA]</scope>
    <source>
        <strain evidence="3">S238N-H82</strain>
        <tissue evidence="3">Testes</tissue>
    </source>
</reference>
<proteinExistence type="predicted"/>
<evidence type="ECO:0000256" key="1">
    <source>
        <dbReference type="SAM" id="MobiDB-lite"/>
    </source>
</evidence>
<dbReference type="InParanoid" id="C3ZXW5"/>
<evidence type="ECO:0000313" key="3">
    <source>
        <dbReference type="EMBL" id="EEN42625.1"/>
    </source>
</evidence>
<dbReference type="EMBL" id="GG666717">
    <property type="protein sequence ID" value="EEN42625.1"/>
    <property type="molecule type" value="Genomic_DNA"/>
</dbReference>
<dbReference type="AlphaFoldDB" id="C3ZXW5"/>
<gene>
    <name evidence="3" type="ORF">BRAFLDRAFT_106124</name>
</gene>
<feature type="compositionally biased region" description="Polar residues" evidence="1">
    <location>
        <begin position="119"/>
        <end position="130"/>
    </location>
</feature>
<keyword evidence="2" id="KW-0732">Signal</keyword>
<accession>C3ZXW5</accession>
<protein>
    <submittedName>
        <fullName evidence="3">Uncharacterized protein</fullName>
    </submittedName>
</protein>
<sequence>MAGLLCLVVCTGPGIVASVCGAGSGTSLPMLAAAVVSERRAGGVRTVVADDGADDVEASVLAALHDAYVSQRGTLPAAEKCLRCVRQRQKKHTYRRRKGRATEKVRFAVQGKIPDNHTRSGYTNTLSIPKNHTYEHMP</sequence>
<feature type="chain" id="PRO_5002936998" evidence="2">
    <location>
        <begin position="19"/>
        <end position="138"/>
    </location>
</feature>
<organism>
    <name type="scientific">Branchiostoma floridae</name>
    <name type="common">Florida lancelet</name>
    <name type="synonym">Amphioxus</name>
    <dbReference type="NCBI Taxonomy" id="7739"/>
    <lineage>
        <taxon>Eukaryota</taxon>
        <taxon>Metazoa</taxon>
        <taxon>Chordata</taxon>
        <taxon>Cephalochordata</taxon>
        <taxon>Leptocardii</taxon>
        <taxon>Amphioxiformes</taxon>
        <taxon>Branchiostomatidae</taxon>
        <taxon>Branchiostoma</taxon>
    </lineage>
</organism>
<name>C3ZXW5_BRAFL</name>